<accession>A0ABU0GEX5</accession>
<evidence type="ECO:0000256" key="1">
    <source>
        <dbReference type="ARBA" id="ARBA00023015"/>
    </source>
</evidence>
<dbReference type="InterPro" id="IPR050109">
    <property type="entry name" value="HTH-type_TetR-like_transc_reg"/>
</dbReference>
<keyword evidence="7" id="KW-1185">Reference proteome</keyword>
<feature type="domain" description="HTH tetR-type" evidence="5">
    <location>
        <begin position="21"/>
        <end position="81"/>
    </location>
</feature>
<dbReference type="Gene3D" id="1.10.357.10">
    <property type="entry name" value="Tetracycline Repressor, domain 2"/>
    <property type="match status" value="1"/>
</dbReference>
<proteinExistence type="predicted"/>
<dbReference type="Proteomes" id="UP001240250">
    <property type="component" value="Unassembled WGS sequence"/>
</dbReference>
<gene>
    <name evidence="6" type="ORF">JO380_000263</name>
</gene>
<keyword evidence="1" id="KW-0805">Transcription regulation</keyword>
<dbReference type="Pfam" id="PF00440">
    <property type="entry name" value="TetR_N"/>
    <property type="match status" value="1"/>
</dbReference>
<dbReference type="RefSeq" id="WP_070319739.1">
    <property type="nucleotide sequence ID" value="NZ_JAUSVM010000001.1"/>
</dbReference>
<dbReference type="InterPro" id="IPR009057">
    <property type="entry name" value="Homeodomain-like_sf"/>
</dbReference>
<keyword evidence="2 4" id="KW-0238">DNA-binding</keyword>
<dbReference type="PANTHER" id="PTHR30055">
    <property type="entry name" value="HTH-TYPE TRANSCRIPTIONAL REGULATOR RUTR"/>
    <property type="match status" value="1"/>
</dbReference>
<name>A0ABU0GEX5_9CELL</name>
<protein>
    <submittedName>
        <fullName evidence="6">AcrR family transcriptional regulator</fullName>
    </submittedName>
</protein>
<evidence type="ECO:0000256" key="2">
    <source>
        <dbReference type="ARBA" id="ARBA00023125"/>
    </source>
</evidence>
<evidence type="ECO:0000256" key="4">
    <source>
        <dbReference type="PROSITE-ProRule" id="PRU00335"/>
    </source>
</evidence>
<organism evidence="6 7">
    <name type="scientific">Cellulomonas iranensis</name>
    <dbReference type="NCBI Taxonomy" id="76862"/>
    <lineage>
        <taxon>Bacteria</taxon>
        <taxon>Bacillati</taxon>
        <taxon>Actinomycetota</taxon>
        <taxon>Actinomycetes</taxon>
        <taxon>Micrococcales</taxon>
        <taxon>Cellulomonadaceae</taxon>
        <taxon>Cellulomonas</taxon>
    </lineage>
</organism>
<reference evidence="6 7" key="1">
    <citation type="submission" date="2023-07" db="EMBL/GenBank/DDBJ databases">
        <title>Sequencing the genomes of 1000 actinobacteria strains.</title>
        <authorList>
            <person name="Klenk H.-P."/>
        </authorList>
    </citation>
    <scope>NUCLEOTIDE SEQUENCE [LARGE SCALE GENOMIC DNA]</scope>
    <source>
        <strain evidence="6 7">DSM 14785</strain>
    </source>
</reference>
<evidence type="ECO:0000313" key="7">
    <source>
        <dbReference type="Proteomes" id="UP001240250"/>
    </source>
</evidence>
<dbReference type="SUPFAM" id="SSF46689">
    <property type="entry name" value="Homeodomain-like"/>
    <property type="match status" value="1"/>
</dbReference>
<dbReference type="EMBL" id="JAUSVM010000001">
    <property type="protein sequence ID" value="MDQ0423882.1"/>
    <property type="molecule type" value="Genomic_DNA"/>
</dbReference>
<dbReference type="InterPro" id="IPR001647">
    <property type="entry name" value="HTH_TetR"/>
</dbReference>
<dbReference type="PRINTS" id="PR00455">
    <property type="entry name" value="HTHTETR"/>
</dbReference>
<dbReference type="PANTHER" id="PTHR30055:SF234">
    <property type="entry name" value="HTH-TYPE TRANSCRIPTIONAL REGULATOR BETI"/>
    <property type="match status" value="1"/>
</dbReference>
<evidence type="ECO:0000313" key="6">
    <source>
        <dbReference type="EMBL" id="MDQ0423882.1"/>
    </source>
</evidence>
<comment type="caution">
    <text evidence="6">The sequence shown here is derived from an EMBL/GenBank/DDBJ whole genome shotgun (WGS) entry which is preliminary data.</text>
</comment>
<evidence type="ECO:0000256" key="3">
    <source>
        <dbReference type="ARBA" id="ARBA00023163"/>
    </source>
</evidence>
<feature type="DNA-binding region" description="H-T-H motif" evidence="4">
    <location>
        <begin position="44"/>
        <end position="63"/>
    </location>
</feature>
<keyword evidence="3" id="KW-0804">Transcription</keyword>
<sequence length="219" mass="22850">MPDAAPPAAAPTVPGDARGRATTRRALLDAAYGQFLETGYLRTTIGAVTARAGYTRGAFYSSFRSKEELVGALYRSANAHQVARLRHAVLGEVERTRGGVPAADVVPAALRGLAGSVGAEARWFGVVTELRGAAVHDAAARRVLLDAQEDLLAGLATLLDDVLARTGSRPDLPTRDVVAVGVGLYERAFTVDEPDAAETAAAVRAATETFAGVLRAVTR</sequence>
<evidence type="ECO:0000259" key="5">
    <source>
        <dbReference type="PROSITE" id="PS50977"/>
    </source>
</evidence>
<dbReference type="PROSITE" id="PS50977">
    <property type="entry name" value="HTH_TETR_2"/>
    <property type="match status" value="1"/>
</dbReference>